<proteinExistence type="predicted"/>
<dbReference type="Pfam" id="PF01042">
    <property type="entry name" value="Ribonuc_L-PSP"/>
    <property type="match status" value="1"/>
</dbReference>
<accession>A0A0F5FL09</accession>
<dbReference type="RefSeq" id="WP_046104192.1">
    <property type="nucleotide sequence ID" value="NZ_JZEY01000054.1"/>
</dbReference>
<evidence type="ECO:0000313" key="1">
    <source>
        <dbReference type="EMBL" id="KKB09498.1"/>
    </source>
</evidence>
<dbReference type="PANTHER" id="PTHR43760">
    <property type="entry name" value="ENDORIBONUCLEASE-RELATED"/>
    <property type="match status" value="1"/>
</dbReference>
<dbReference type="PATRIC" id="fig|429727.3.peg.1283"/>
<sequence>MTDPIEKLREYGYELPAPKAPVASYVPVTRSGNLIYVSGQISSNEAGVVQGRLGDNMNVVQGGNAAELCAVNIMAQVVHMAGVPLHEIKKVLKLTVLVASAPDFTEQHLVANGASNLFVGVLGDKGKHARAAFGVVSLPLGAAVEIDAVIEV</sequence>
<dbReference type="STRING" id="429727.VE26_06200"/>
<dbReference type="CDD" id="cd02199">
    <property type="entry name" value="YjgF_YER057c_UK114_like_1"/>
    <property type="match status" value="1"/>
</dbReference>
<dbReference type="OrthoDB" id="9806350at2"/>
<protein>
    <submittedName>
        <fullName evidence="1">Endoribonuclease</fullName>
    </submittedName>
</protein>
<reference evidence="1 2" key="1">
    <citation type="submission" date="2015-03" db="EMBL/GenBank/DDBJ databases">
        <authorList>
            <person name="Hassan Y."/>
            <person name="Lepp D."/>
            <person name="Li X.-Z."/>
            <person name="Zhou T."/>
        </authorList>
    </citation>
    <scope>NUCLEOTIDE SEQUENCE [LARGE SCALE GENOMIC DNA]</scope>
    <source>
        <strain evidence="1 2">IPL18</strain>
    </source>
</reference>
<organism evidence="1 2">
    <name type="scientific">Devosia chinhatensis</name>
    <dbReference type="NCBI Taxonomy" id="429727"/>
    <lineage>
        <taxon>Bacteria</taxon>
        <taxon>Pseudomonadati</taxon>
        <taxon>Pseudomonadota</taxon>
        <taxon>Alphaproteobacteria</taxon>
        <taxon>Hyphomicrobiales</taxon>
        <taxon>Devosiaceae</taxon>
        <taxon>Devosia</taxon>
    </lineage>
</organism>
<dbReference type="Proteomes" id="UP000033649">
    <property type="component" value="Unassembled WGS sequence"/>
</dbReference>
<dbReference type="PANTHER" id="PTHR43760:SF1">
    <property type="entry name" value="ENDORIBONUCLEASE L-PSP_CHORISMATE MUTASE-LIKE DOMAIN-CONTAINING PROTEIN"/>
    <property type="match status" value="1"/>
</dbReference>
<dbReference type="SUPFAM" id="SSF55298">
    <property type="entry name" value="YjgF-like"/>
    <property type="match status" value="1"/>
</dbReference>
<name>A0A0F5FL09_9HYPH</name>
<dbReference type="Gene3D" id="3.30.1330.40">
    <property type="entry name" value="RutC-like"/>
    <property type="match status" value="1"/>
</dbReference>
<dbReference type="AlphaFoldDB" id="A0A0F5FL09"/>
<keyword evidence="2" id="KW-1185">Reference proteome</keyword>
<gene>
    <name evidence="1" type="ORF">VE26_06200</name>
</gene>
<comment type="caution">
    <text evidence="1">The sequence shown here is derived from an EMBL/GenBank/DDBJ whole genome shotgun (WGS) entry which is preliminary data.</text>
</comment>
<dbReference type="InterPro" id="IPR035959">
    <property type="entry name" value="RutC-like_sf"/>
</dbReference>
<dbReference type="InterPro" id="IPR006175">
    <property type="entry name" value="YjgF/YER057c/UK114"/>
</dbReference>
<dbReference type="InterPro" id="IPR013813">
    <property type="entry name" value="Endoribo_LPSP/chorism_mut-like"/>
</dbReference>
<dbReference type="EMBL" id="JZEY01000054">
    <property type="protein sequence ID" value="KKB09498.1"/>
    <property type="molecule type" value="Genomic_DNA"/>
</dbReference>
<evidence type="ECO:0000313" key="2">
    <source>
        <dbReference type="Proteomes" id="UP000033649"/>
    </source>
</evidence>